<reference evidence="6 7" key="1">
    <citation type="submission" date="2020-01" db="EMBL/GenBank/DDBJ databases">
        <authorList>
            <consortium name="DOE Joint Genome Institute"/>
            <person name="Haridas S."/>
            <person name="Albert R."/>
            <person name="Binder M."/>
            <person name="Bloem J."/>
            <person name="Labutti K."/>
            <person name="Salamov A."/>
            <person name="Andreopoulos B."/>
            <person name="Baker S.E."/>
            <person name="Barry K."/>
            <person name="Bills G."/>
            <person name="Bluhm B.H."/>
            <person name="Cannon C."/>
            <person name="Castanera R."/>
            <person name="Culley D.E."/>
            <person name="Daum C."/>
            <person name="Ezra D."/>
            <person name="Gonzalez J.B."/>
            <person name="Henrissat B."/>
            <person name="Kuo A."/>
            <person name="Liang C."/>
            <person name="Lipzen A."/>
            <person name="Lutzoni F."/>
            <person name="Magnuson J."/>
            <person name="Mondo S."/>
            <person name="Nolan M."/>
            <person name="Ohm R."/>
            <person name="Pangilinan J."/>
            <person name="Park H.-J.H."/>
            <person name="Ramirez L."/>
            <person name="Alfaro M."/>
            <person name="Sun H."/>
            <person name="Tritt A."/>
            <person name="Yoshinaga Y."/>
            <person name="Zwiers L.-H.L."/>
            <person name="Turgeon B.G."/>
            <person name="Goodwin S.B."/>
            <person name="Spatafora J.W."/>
            <person name="Crous P.W."/>
            <person name="Grigoriev I.V."/>
        </authorList>
    </citation>
    <scope>NUCLEOTIDE SEQUENCE [LARGE SCALE GENOMIC DNA]</scope>
    <source>
        <strain evidence="6 7">CBS 611.86</strain>
    </source>
</reference>
<dbReference type="GO" id="GO:0012505">
    <property type="term" value="C:endomembrane system"/>
    <property type="evidence" value="ECO:0007669"/>
    <property type="project" value="UniProtKB-SubCell"/>
</dbReference>
<protein>
    <submittedName>
        <fullName evidence="6">FAR-17a/AIG1-like protein-domain-containing protein</fullName>
    </submittedName>
</protein>
<evidence type="ECO:0000256" key="4">
    <source>
        <dbReference type="ARBA" id="ARBA00023136"/>
    </source>
</evidence>
<keyword evidence="7" id="KW-1185">Reference proteome</keyword>
<dbReference type="Pfam" id="PF04750">
    <property type="entry name" value="Far-17a_AIG1"/>
    <property type="match status" value="1"/>
</dbReference>
<feature type="transmembrane region" description="Helical" evidence="5">
    <location>
        <begin position="106"/>
        <end position="125"/>
    </location>
</feature>
<dbReference type="AlphaFoldDB" id="A0A7C8IK75"/>
<evidence type="ECO:0000256" key="2">
    <source>
        <dbReference type="ARBA" id="ARBA00022692"/>
    </source>
</evidence>
<proteinExistence type="predicted"/>
<feature type="transmembrane region" description="Helical" evidence="5">
    <location>
        <begin position="33"/>
        <end position="51"/>
    </location>
</feature>
<feature type="transmembrane region" description="Helical" evidence="5">
    <location>
        <begin position="147"/>
        <end position="165"/>
    </location>
</feature>
<name>A0A7C8IK75_9PLEO</name>
<keyword evidence="2 5" id="KW-0812">Transmembrane</keyword>
<dbReference type="PANTHER" id="PTHR10989">
    <property type="entry name" value="ANDROGEN-INDUCED PROTEIN 1-RELATED"/>
    <property type="match status" value="1"/>
</dbReference>
<evidence type="ECO:0000256" key="1">
    <source>
        <dbReference type="ARBA" id="ARBA00004127"/>
    </source>
</evidence>
<dbReference type="Proteomes" id="UP000481861">
    <property type="component" value="Unassembled WGS sequence"/>
</dbReference>
<dbReference type="PANTHER" id="PTHR10989:SF16">
    <property type="entry name" value="AT02829P-RELATED"/>
    <property type="match status" value="1"/>
</dbReference>
<evidence type="ECO:0000313" key="7">
    <source>
        <dbReference type="Proteomes" id="UP000481861"/>
    </source>
</evidence>
<comment type="caution">
    <text evidence="6">The sequence shown here is derived from an EMBL/GenBank/DDBJ whole genome shotgun (WGS) entry which is preliminary data.</text>
</comment>
<feature type="transmembrane region" description="Helical" evidence="5">
    <location>
        <begin position="71"/>
        <end position="94"/>
    </location>
</feature>
<accession>A0A7C8IK75</accession>
<comment type="subcellular location">
    <subcellularLocation>
        <location evidence="1">Endomembrane system</location>
        <topology evidence="1">Multi-pass membrane protein</topology>
    </subcellularLocation>
</comment>
<sequence length="261" mass="28696">MSSSSSSSSSSTPASQLAAKLGRRHPLQRLESPGWGFSGTLHVVGLLIFYRDFRYLTLNPNIISSSYGWHFQYLTILGLTISTLTFLLGLLGDLLTSPPLFLLKNYLLLLATPISLLISLLYWPLRLLSPSLVVPPHLPMLPLTDDLGFHFFPAVFLTLDALLLSPPWPTRPANPHAPALTLGVSMGLAFAYWFWIERCYQHNGFYPYPIFGLLSTGQRVGLFALSGGMMWAVGAGLRRAYAAVNGLEGEEAEGAMGRRVE</sequence>
<feature type="transmembrane region" description="Helical" evidence="5">
    <location>
        <begin position="208"/>
        <end position="233"/>
    </location>
</feature>
<keyword evidence="3 5" id="KW-1133">Transmembrane helix</keyword>
<dbReference type="OrthoDB" id="1898221at2759"/>
<dbReference type="EMBL" id="JAADJZ010000003">
    <property type="protein sequence ID" value="KAF2876290.1"/>
    <property type="molecule type" value="Genomic_DNA"/>
</dbReference>
<dbReference type="InterPro" id="IPR006838">
    <property type="entry name" value="ADTRP_AIG1"/>
</dbReference>
<evidence type="ECO:0000313" key="6">
    <source>
        <dbReference type="EMBL" id="KAF2876290.1"/>
    </source>
</evidence>
<evidence type="ECO:0000256" key="5">
    <source>
        <dbReference type="SAM" id="Phobius"/>
    </source>
</evidence>
<keyword evidence="4 5" id="KW-0472">Membrane</keyword>
<gene>
    <name evidence="6" type="ORF">BDV95DRAFT_560396</name>
</gene>
<evidence type="ECO:0000256" key="3">
    <source>
        <dbReference type="ARBA" id="ARBA00022989"/>
    </source>
</evidence>
<organism evidence="6 7">
    <name type="scientific">Massariosphaeria phaeospora</name>
    <dbReference type="NCBI Taxonomy" id="100035"/>
    <lineage>
        <taxon>Eukaryota</taxon>
        <taxon>Fungi</taxon>
        <taxon>Dikarya</taxon>
        <taxon>Ascomycota</taxon>
        <taxon>Pezizomycotina</taxon>
        <taxon>Dothideomycetes</taxon>
        <taxon>Pleosporomycetidae</taxon>
        <taxon>Pleosporales</taxon>
        <taxon>Pleosporales incertae sedis</taxon>
        <taxon>Massariosphaeria</taxon>
    </lineage>
</organism>
<feature type="transmembrane region" description="Helical" evidence="5">
    <location>
        <begin position="177"/>
        <end position="196"/>
    </location>
</feature>
<dbReference type="GO" id="GO:0016020">
    <property type="term" value="C:membrane"/>
    <property type="evidence" value="ECO:0007669"/>
    <property type="project" value="InterPro"/>
</dbReference>